<accession>A0A8D0AYY8</accession>
<dbReference type="GO" id="GO:0042147">
    <property type="term" value="P:retrograde transport, endosome to Golgi"/>
    <property type="evidence" value="ECO:0007669"/>
    <property type="project" value="TreeGrafter"/>
</dbReference>
<dbReference type="GO" id="GO:1905394">
    <property type="term" value="F:retromer complex binding"/>
    <property type="evidence" value="ECO:0007669"/>
    <property type="project" value="TreeGrafter"/>
</dbReference>
<dbReference type="PANTHER" id="PTHR21669:SF2">
    <property type="entry name" value="CAPZ-INTERACTING PROTEIN"/>
    <property type="match status" value="1"/>
</dbReference>
<evidence type="ECO:0000256" key="2">
    <source>
        <dbReference type="SAM" id="MobiDB-lite"/>
    </source>
</evidence>
<feature type="domain" description="FAM21/CAPZIP" evidence="3">
    <location>
        <begin position="92"/>
        <end position="201"/>
    </location>
</feature>
<feature type="region of interest" description="Disordered" evidence="2">
    <location>
        <begin position="1"/>
        <end position="23"/>
    </location>
</feature>
<dbReference type="GO" id="GO:0071203">
    <property type="term" value="C:WASH complex"/>
    <property type="evidence" value="ECO:0007669"/>
    <property type="project" value="TreeGrafter"/>
</dbReference>
<feature type="region of interest" description="Disordered" evidence="2">
    <location>
        <begin position="114"/>
        <end position="380"/>
    </location>
</feature>
<dbReference type="GO" id="GO:0005769">
    <property type="term" value="C:early endosome"/>
    <property type="evidence" value="ECO:0007669"/>
    <property type="project" value="TreeGrafter"/>
</dbReference>
<name>A0A8D0AYY8_SALMN</name>
<proteinExistence type="predicted"/>
<keyword evidence="5" id="KW-1185">Reference proteome</keyword>
<dbReference type="Pfam" id="PF15255">
    <property type="entry name" value="CAP-ZIP_m"/>
    <property type="match status" value="1"/>
</dbReference>
<evidence type="ECO:0000313" key="5">
    <source>
        <dbReference type="Proteomes" id="UP000694421"/>
    </source>
</evidence>
<feature type="compositionally biased region" description="Polar residues" evidence="2">
    <location>
        <begin position="220"/>
        <end position="229"/>
    </location>
</feature>
<dbReference type="GO" id="GO:0051015">
    <property type="term" value="F:actin filament binding"/>
    <property type="evidence" value="ECO:0007669"/>
    <property type="project" value="TreeGrafter"/>
</dbReference>
<dbReference type="Proteomes" id="UP000694421">
    <property type="component" value="Unplaced"/>
</dbReference>
<dbReference type="Ensembl" id="ENSSMRT00000003286.1">
    <property type="protein sequence ID" value="ENSSMRP00000002742.1"/>
    <property type="gene ID" value="ENSSMRG00000002351.1"/>
</dbReference>
<dbReference type="GO" id="GO:0003009">
    <property type="term" value="P:skeletal muscle contraction"/>
    <property type="evidence" value="ECO:0007669"/>
    <property type="project" value="TreeGrafter"/>
</dbReference>
<protein>
    <submittedName>
        <fullName evidence="4">RCSD domain containing 1</fullName>
    </submittedName>
</protein>
<feature type="compositionally biased region" description="Polar residues" evidence="2">
    <location>
        <begin position="244"/>
        <end position="256"/>
    </location>
</feature>
<dbReference type="InterPro" id="IPR029341">
    <property type="entry name" value="FAM21/CAPZIP"/>
</dbReference>
<evidence type="ECO:0000313" key="4">
    <source>
        <dbReference type="Ensembl" id="ENSSMRP00000002742.1"/>
    </source>
</evidence>
<reference evidence="4" key="1">
    <citation type="submission" date="2025-08" db="UniProtKB">
        <authorList>
            <consortium name="Ensembl"/>
        </authorList>
    </citation>
    <scope>IDENTIFICATION</scope>
</reference>
<feature type="compositionally biased region" description="Basic residues" evidence="2">
    <location>
        <begin position="174"/>
        <end position="191"/>
    </location>
</feature>
<keyword evidence="1" id="KW-0597">Phosphoprotein</keyword>
<evidence type="ECO:0000259" key="3">
    <source>
        <dbReference type="Pfam" id="PF15255"/>
    </source>
</evidence>
<feature type="region of interest" description="Disordered" evidence="2">
    <location>
        <begin position="43"/>
        <end position="98"/>
    </location>
</feature>
<sequence>MGEKILPTNTQQHLQNREDGPSEAKMVVEKPTMPSVAQLAVKFQNQSPTSGKEIPAPKPARRKPPCSLPLHTQKAELGQNGELKPSPNSTHPVRVKVKSSPLIEKLQANLAFAPASLLPGASPKSPGLKSMISPFSSPPSTPISPQSHSSEPDETPVSFDQPPEGTHLQFYNKVRTRGSIKRRPPSRRFRKSQSEFGDDTDLGILPQENGGKEEDEDSAFTDQSKTTKPVSLPVDGIDHHEKQNQVASTESNTSELRSNKTERKEEEVGTEETMTLNKDNKEEKPDQQLSKELPCGNTKEDKENSLDLDIAQDVKIKSEKNPLRDKEDGSDSEQVNCDKEERQDQLSPGQETKKLLDTQDIGTPAEDIAEDTESAASSRV</sequence>
<feature type="compositionally biased region" description="Basic and acidic residues" evidence="2">
    <location>
        <begin position="257"/>
        <end position="267"/>
    </location>
</feature>
<dbReference type="GeneTree" id="ENSGT00940000153997"/>
<feature type="compositionally biased region" description="Basic and acidic residues" evidence="2">
    <location>
        <begin position="312"/>
        <end position="329"/>
    </location>
</feature>
<dbReference type="PANTHER" id="PTHR21669">
    <property type="entry name" value="CAPZ-INTERACTING PROTEIN AND RELATED PROTEINS"/>
    <property type="match status" value="1"/>
</dbReference>
<dbReference type="AlphaFoldDB" id="A0A8D0AYY8"/>
<evidence type="ECO:0000256" key="1">
    <source>
        <dbReference type="ARBA" id="ARBA00022553"/>
    </source>
</evidence>
<reference evidence="4" key="2">
    <citation type="submission" date="2025-09" db="UniProtKB">
        <authorList>
            <consortium name="Ensembl"/>
        </authorList>
    </citation>
    <scope>IDENTIFICATION</scope>
</reference>
<organism evidence="4 5">
    <name type="scientific">Salvator merianae</name>
    <name type="common">Argentine black and white tegu</name>
    <name type="synonym">Tupinambis merianae</name>
    <dbReference type="NCBI Taxonomy" id="96440"/>
    <lineage>
        <taxon>Eukaryota</taxon>
        <taxon>Metazoa</taxon>
        <taxon>Chordata</taxon>
        <taxon>Craniata</taxon>
        <taxon>Vertebrata</taxon>
        <taxon>Euteleostomi</taxon>
        <taxon>Lepidosauria</taxon>
        <taxon>Squamata</taxon>
        <taxon>Bifurcata</taxon>
        <taxon>Unidentata</taxon>
        <taxon>Episquamata</taxon>
        <taxon>Laterata</taxon>
        <taxon>Teiioidea</taxon>
        <taxon>Teiidae</taxon>
        <taxon>Salvator</taxon>
    </lineage>
</organism>
<dbReference type="GO" id="GO:0005829">
    <property type="term" value="C:cytosol"/>
    <property type="evidence" value="ECO:0007669"/>
    <property type="project" value="GOC"/>
</dbReference>
<dbReference type="GO" id="GO:1901981">
    <property type="term" value="F:phosphatidylinositol phosphate binding"/>
    <property type="evidence" value="ECO:0007669"/>
    <property type="project" value="TreeGrafter"/>
</dbReference>
<dbReference type="GO" id="GO:0036010">
    <property type="term" value="P:protein localization to endosome"/>
    <property type="evidence" value="ECO:0007669"/>
    <property type="project" value="TreeGrafter"/>
</dbReference>